<sequence length="162" mass="18117">MSALFPMPFFSLVLLLVWLLINNSLAFGQILLGAVLAVGLPLLLRPMHVPGPRVRSLHGVSIYLLRLLRDIVVANFDVAKLVLSSRSKLRPGFIMYPLDLTDDLPITLLASTISLTPGTVSADLTDDKRYLLIHVLDMHDEASLIEELKQRYERPLQEIFAC</sequence>
<comment type="caution">
    <text evidence="7">The sequence shown here is derived from an EMBL/GenBank/DDBJ whole genome shotgun (WGS) entry which is preliminary data.</text>
</comment>
<comment type="similarity">
    <text evidence="2">Belongs to the CPA3 antiporters (TC 2.A.63) subunit E family.</text>
</comment>
<dbReference type="PANTHER" id="PTHR34584">
    <property type="entry name" value="NA(+)/H(+) ANTIPORTER SUBUNIT E1"/>
    <property type="match status" value="1"/>
</dbReference>
<evidence type="ECO:0000256" key="6">
    <source>
        <dbReference type="ARBA" id="ARBA00023136"/>
    </source>
</evidence>
<name>A0A2S5KSK8_9PROT</name>
<keyword evidence="4" id="KW-0812">Transmembrane</keyword>
<evidence type="ECO:0000256" key="2">
    <source>
        <dbReference type="ARBA" id="ARBA00006228"/>
    </source>
</evidence>
<dbReference type="PANTHER" id="PTHR34584:SF1">
    <property type="entry name" value="NA(+)_H(+) ANTIPORTER SUBUNIT E1"/>
    <property type="match status" value="1"/>
</dbReference>
<dbReference type="PIRSF" id="PIRSF019239">
    <property type="entry name" value="MrpE"/>
    <property type="match status" value="1"/>
</dbReference>
<comment type="subcellular location">
    <subcellularLocation>
        <location evidence="1">Cell membrane</location>
        <topology evidence="1">Multi-pass membrane protein</topology>
    </subcellularLocation>
</comment>
<protein>
    <submittedName>
        <fullName evidence="7">Na+/H+ antiporter subunit E</fullName>
    </submittedName>
</protein>
<evidence type="ECO:0000256" key="4">
    <source>
        <dbReference type="ARBA" id="ARBA00022692"/>
    </source>
</evidence>
<dbReference type="Proteomes" id="UP000238196">
    <property type="component" value="Unassembled WGS sequence"/>
</dbReference>
<keyword evidence="3" id="KW-1003">Cell membrane</keyword>
<keyword evidence="6" id="KW-0472">Membrane</keyword>
<accession>A0A2S5KSK8</accession>
<dbReference type="GO" id="GO:0005886">
    <property type="term" value="C:plasma membrane"/>
    <property type="evidence" value="ECO:0007669"/>
    <property type="project" value="UniProtKB-SubCell"/>
</dbReference>
<dbReference type="EMBL" id="PRLP01000024">
    <property type="protein sequence ID" value="PPC77841.1"/>
    <property type="molecule type" value="Genomic_DNA"/>
</dbReference>
<evidence type="ECO:0000313" key="8">
    <source>
        <dbReference type="Proteomes" id="UP000238196"/>
    </source>
</evidence>
<dbReference type="InterPro" id="IPR002758">
    <property type="entry name" value="Cation_antiport_E"/>
</dbReference>
<evidence type="ECO:0000256" key="5">
    <source>
        <dbReference type="ARBA" id="ARBA00022989"/>
    </source>
</evidence>
<evidence type="ECO:0000313" key="7">
    <source>
        <dbReference type="EMBL" id="PPC77841.1"/>
    </source>
</evidence>
<dbReference type="AlphaFoldDB" id="A0A2S5KSK8"/>
<dbReference type="GO" id="GO:0008324">
    <property type="term" value="F:monoatomic cation transmembrane transporter activity"/>
    <property type="evidence" value="ECO:0007669"/>
    <property type="project" value="InterPro"/>
</dbReference>
<dbReference type="NCBIfam" id="NF006518">
    <property type="entry name" value="PRK08965.1-2"/>
    <property type="match status" value="1"/>
</dbReference>
<evidence type="ECO:0000256" key="3">
    <source>
        <dbReference type="ARBA" id="ARBA00022475"/>
    </source>
</evidence>
<organism evidence="7 8">
    <name type="scientific">Proteobacteria bacterium 228</name>
    <dbReference type="NCBI Taxonomy" id="2083153"/>
    <lineage>
        <taxon>Bacteria</taxon>
        <taxon>Pseudomonadati</taxon>
        <taxon>Pseudomonadota</taxon>
    </lineage>
</organism>
<reference evidence="7 8" key="1">
    <citation type="submission" date="2018-02" db="EMBL/GenBank/DDBJ databases">
        <title>novel marine gammaproteobacteria from coastal saline agro ecosystem.</title>
        <authorList>
            <person name="Krishnan R."/>
            <person name="Ramesh Kumar N."/>
        </authorList>
    </citation>
    <scope>NUCLEOTIDE SEQUENCE [LARGE SCALE GENOMIC DNA]</scope>
    <source>
        <strain evidence="7 8">228</strain>
    </source>
</reference>
<keyword evidence="5" id="KW-1133">Transmembrane helix</keyword>
<gene>
    <name evidence="7" type="ORF">C4K68_07980</name>
</gene>
<dbReference type="OrthoDB" id="9807187at2"/>
<dbReference type="Pfam" id="PF01899">
    <property type="entry name" value="MNHE"/>
    <property type="match status" value="1"/>
</dbReference>
<evidence type="ECO:0000256" key="1">
    <source>
        <dbReference type="ARBA" id="ARBA00004651"/>
    </source>
</evidence>
<proteinExistence type="inferred from homology"/>